<dbReference type="EC" id="5.1.3.15" evidence="4"/>
<dbReference type="PANTHER" id="PTHR11122:SF13">
    <property type="entry name" value="GLUCOSE-6-PHOSPHATE 1-EPIMERASE"/>
    <property type="match status" value="1"/>
</dbReference>
<name>A0ABT7VYP2_9BORD</name>
<comment type="similarity">
    <text evidence="2 4">Belongs to the glucose-6-phosphate 1-epimerase family.</text>
</comment>
<dbReference type="Proteomes" id="UP001175604">
    <property type="component" value="Unassembled WGS sequence"/>
</dbReference>
<dbReference type="SUPFAM" id="SSF74650">
    <property type="entry name" value="Galactose mutarotase-like"/>
    <property type="match status" value="1"/>
</dbReference>
<reference evidence="5" key="1">
    <citation type="submission" date="2023-06" db="EMBL/GenBank/DDBJ databases">
        <title>full genome analysis of Phenantherene degrader P3.</title>
        <authorList>
            <person name="Akbar A."/>
            <person name="Rahmeh R."/>
            <person name="Kishk M."/>
        </authorList>
    </citation>
    <scope>NUCLEOTIDE SEQUENCE</scope>
    <source>
        <strain evidence="5">P3</strain>
    </source>
</reference>
<accession>A0ABT7VYP2</accession>
<evidence type="ECO:0000256" key="1">
    <source>
        <dbReference type="ARBA" id="ARBA00001096"/>
    </source>
</evidence>
<dbReference type="EMBL" id="JAUDJE010000002">
    <property type="protein sequence ID" value="MDM9558061.1"/>
    <property type="molecule type" value="Genomic_DNA"/>
</dbReference>
<dbReference type="CDD" id="cd09020">
    <property type="entry name" value="D-hex-6-P-epi_like"/>
    <property type="match status" value="1"/>
</dbReference>
<protein>
    <recommendedName>
        <fullName evidence="4">Putative glucose-6-phosphate 1-epimerase</fullName>
        <ecNumber evidence="4">5.1.3.15</ecNumber>
    </recommendedName>
</protein>
<dbReference type="PIRSF" id="PIRSF016020">
    <property type="entry name" value="PHexose_mutarotase"/>
    <property type="match status" value="1"/>
</dbReference>
<dbReference type="RefSeq" id="WP_212591727.1">
    <property type="nucleotide sequence ID" value="NZ_JAUDJE010000002.1"/>
</dbReference>
<comment type="caution">
    <text evidence="5">The sequence shown here is derived from an EMBL/GenBank/DDBJ whole genome shotgun (WGS) entry which is preliminary data.</text>
</comment>
<dbReference type="InterPro" id="IPR025532">
    <property type="entry name" value="G6P_1-epimerase"/>
</dbReference>
<keyword evidence="3 4" id="KW-0413">Isomerase</keyword>
<dbReference type="InterPro" id="IPR014718">
    <property type="entry name" value="GH-type_carb-bd"/>
</dbReference>
<proteinExistence type="inferred from homology"/>
<evidence type="ECO:0000256" key="3">
    <source>
        <dbReference type="ARBA" id="ARBA00023235"/>
    </source>
</evidence>
<sequence>MHSASIMPLAIRHLDGWRIRTPHGTALVARQGAQLLSYTPAGEPPLVWLSERAHFTPGRPVRGGVPVCWPWFAAYARNPPAVRDSVGAPADAPSHGWVRQADWHLVAQRVEADAAELELGFDAPPGCAPGWRHDARLVLRIRCGRELSLALSVHNRGAQACTTALALHTYLAVSDSRQVAIDGLQGHDYLDMAQGWTRRRQHGPVRLDGETDRLYLATGAPVLVRDHGWGRNIRVASGASRSTVVWNPGPAKAGRLDDLADDAWPRMLCVETARALDDALTLAPGQRATVSVALSTQRVRAGRSAGH</sequence>
<dbReference type="InterPro" id="IPR011013">
    <property type="entry name" value="Gal_mutarotase_sf_dom"/>
</dbReference>
<evidence type="ECO:0000256" key="4">
    <source>
        <dbReference type="PIRNR" id="PIRNR016020"/>
    </source>
</evidence>
<evidence type="ECO:0000313" key="6">
    <source>
        <dbReference type="Proteomes" id="UP001175604"/>
    </source>
</evidence>
<organism evidence="5 6">
    <name type="scientific">Bordetella petrii</name>
    <dbReference type="NCBI Taxonomy" id="94624"/>
    <lineage>
        <taxon>Bacteria</taxon>
        <taxon>Pseudomonadati</taxon>
        <taxon>Pseudomonadota</taxon>
        <taxon>Betaproteobacteria</taxon>
        <taxon>Burkholderiales</taxon>
        <taxon>Alcaligenaceae</taxon>
        <taxon>Bordetella</taxon>
    </lineage>
</organism>
<gene>
    <name evidence="5" type="ORF">QUC21_03420</name>
</gene>
<dbReference type="InterPro" id="IPR008183">
    <property type="entry name" value="Aldose_1/G6P_1-epimerase"/>
</dbReference>
<evidence type="ECO:0000256" key="2">
    <source>
        <dbReference type="ARBA" id="ARBA00005866"/>
    </source>
</evidence>
<keyword evidence="6" id="KW-1185">Reference proteome</keyword>
<comment type="catalytic activity">
    <reaction evidence="1">
        <text>alpha-D-glucose 6-phosphate = beta-D-glucose 6-phosphate</text>
        <dbReference type="Rhea" id="RHEA:16249"/>
        <dbReference type="ChEBI" id="CHEBI:58225"/>
        <dbReference type="ChEBI" id="CHEBI:58247"/>
        <dbReference type="EC" id="5.1.3.15"/>
    </reaction>
</comment>
<dbReference type="PANTHER" id="PTHR11122">
    <property type="entry name" value="APOSPORY-ASSOCIATED PROTEIN C-RELATED"/>
    <property type="match status" value="1"/>
</dbReference>
<dbReference type="Gene3D" id="2.70.98.10">
    <property type="match status" value="1"/>
</dbReference>
<dbReference type="Pfam" id="PF01263">
    <property type="entry name" value="Aldose_epim"/>
    <property type="match status" value="1"/>
</dbReference>
<evidence type="ECO:0000313" key="5">
    <source>
        <dbReference type="EMBL" id="MDM9558061.1"/>
    </source>
</evidence>